<dbReference type="GO" id="GO:0003700">
    <property type="term" value="F:DNA-binding transcription factor activity"/>
    <property type="evidence" value="ECO:0007669"/>
    <property type="project" value="UniProtKB-UniRule"/>
</dbReference>
<keyword evidence="5" id="KW-1070">Brassinosteroid signaling pathway</keyword>
<gene>
    <name evidence="8" type="ORF">TEA_014773</name>
</gene>
<evidence type="ECO:0000313" key="9">
    <source>
        <dbReference type="Proteomes" id="UP000306102"/>
    </source>
</evidence>
<keyword evidence="9" id="KW-1185">Reference proteome</keyword>
<evidence type="ECO:0000256" key="6">
    <source>
        <dbReference type="SAM" id="MobiDB-lite"/>
    </source>
</evidence>
<sequence length="193" mass="20441">MFEEYDENYDLSDIIGDKRAASLTGEGTYRQDSTIKAAGQRVEMFLEAHVVGIDGDGGLVLGKGELLDVVEGYKPIEHMEIMGGSASASPCSSYQPSPCASYNPSPTPSSFPSPISSPYAANAISNGDANSLIPWLKNLSSGGSSKLPHHLYIHGSSISAPVTPPLSSPTARTPRMNDNWDDRTASAAWAAQH</sequence>
<dbReference type="GO" id="GO:0006351">
    <property type="term" value="P:DNA-templated transcription"/>
    <property type="evidence" value="ECO:0007669"/>
    <property type="project" value="InterPro"/>
</dbReference>
<reference evidence="8 9" key="1">
    <citation type="journal article" date="2018" name="Proc. Natl. Acad. Sci. U.S.A.">
        <title>Draft genome sequence of Camellia sinensis var. sinensis provides insights into the evolution of the tea genome and tea quality.</title>
        <authorList>
            <person name="Wei C."/>
            <person name="Yang H."/>
            <person name="Wang S."/>
            <person name="Zhao J."/>
            <person name="Liu C."/>
            <person name="Gao L."/>
            <person name="Xia E."/>
            <person name="Lu Y."/>
            <person name="Tai Y."/>
            <person name="She G."/>
            <person name="Sun J."/>
            <person name="Cao H."/>
            <person name="Tong W."/>
            <person name="Gao Q."/>
            <person name="Li Y."/>
            <person name="Deng W."/>
            <person name="Jiang X."/>
            <person name="Wang W."/>
            <person name="Chen Q."/>
            <person name="Zhang S."/>
            <person name="Li H."/>
            <person name="Wu J."/>
            <person name="Wang P."/>
            <person name="Li P."/>
            <person name="Shi C."/>
            <person name="Zheng F."/>
            <person name="Jian J."/>
            <person name="Huang B."/>
            <person name="Shan D."/>
            <person name="Shi M."/>
            <person name="Fang C."/>
            <person name="Yue Y."/>
            <person name="Li F."/>
            <person name="Li D."/>
            <person name="Wei S."/>
            <person name="Han B."/>
            <person name="Jiang C."/>
            <person name="Yin Y."/>
            <person name="Xia T."/>
            <person name="Zhang Z."/>
            <person name="Bennetzen J.L."/>
            <person name="Zhao S."/>
            <person name="Wan X."/>
        </authorList>
    </citation>
    <scope>NUCLEOTIDE SEQUENCE [LARGE SCALE GENOMIC DNA]</scope>
    <source>
        <strain evidence="9">cv. Shuchazao</strain>
        <tissue evidence="8">Leaf</tissue>
    </source>
</reference>
<evidence type="ECO:0000256" key="1">
    <source>
        <dbReference type="ARBA" id="ARBA00005909"/>
    </source>
</evidence>
<dbReference type="PANTHER" id="PTHR31506:SF2">
    <property type="entry name" value="BES1_BZR1 HOMOLOG PROTEIN 3"/>
    <property type="match status" value="1"/>
</dbReference>
<dbReference type="InterPro" id="IPR008540">
    <property type="entry name" value="BES1_N"/>
</dbReference>
<dbReference type="AlphaFoldDB" id="A0A4S4EN39"/>
<name>A0A4S4EN39_CAMSN</name>
<dbReference type="GO" id="GO:0005634">
    <property type="term" value="C:nucleus"/>
    <property type="evidence" value="ECO:0007669"/>
    <property type="project" value="UniProtKB-SubCell"/>
</dbReference>
<dbReference type="EMBL" id="SDRB02003467">
    <property type="protein sequence ID" value="THG17664.1"/>
    <property type="molecule type" value="Genomic_DNA"/>
</dbReference>
<comment type="similarity">
    <text evidence="1 5">Belongs to the BZR/LAT61 family.</text>
</comment>
<evidence type="ECO:0000256" key="2">
    <source>
        <dbReference type="ARBA" id="ARBA00023015"/>
    </source>
</evidence>
<evidence type="ECO:0000256" key="3">
    <source>
        <dbReference type="ARBA" id="ARBA00023125"/>
    </source>
</evidence>
<comment type="caution">
    <text evidence="8">The sequence shown here is derived from an EMBL/GenBank/DDBJ whole genome shotgun (WGS) entry which is preliminary data.</text>
</comment>
<evidence type="ECO:0000259" key="7">
    <source>
        <dbReference type="Pfam" id="PF05687"/>
    </source>
</evidence>
<dbReference type="GO" id="GO:0003677">
    <property type="term" value="F:DNA binding"/>
    <property type="evidence" value="ECO:0007669"/>
    <property type="project" value="UniProtKB-UniRule"/>
</dbReference>
<dbReference type="InterPro" id="IPR033264">
    <property type="entry name" value="BZR"/>
</dbReference>
<keyword evidence="2 5" id="KW-0805">Transcription regulation</keyword>
<feature type="domain" description="BES1/BZR1 plant transcription factor N-terminal" evidence="7">
    <location>
        <begin position="71"/>
        <end position="140"/>
    </location>
</feature>
<evidence type="ECO:0000256" key="4">
    <source>
        <dbReference type="ARBA" id="ARBA00023163"/>
    </source>
</evidence>
<dbReference type="Pfam" id="PF05687">
    <property type="entry name" value="BES1_N"/>
    <property type="match status" value="1"/>
</dbReference>
<protein>
    <recommendedName>
        <fullName evidence="5">Protein BZR1 homolog</fullName>
    </recommendedName>
    <alternativeName>
        <fullName evidence="5">Protein BRASSINAZOLE-RESISTANT 1 homolog</fullName>
    </alternativeName>
</protein>
<comment type="subcellular location">
    <subcellularLocation>
        <location evidence="5">Nucleus</location>
    </subcellularLocation>
</comment>
<feature type="region of interest" description="Disordered" evidence="6">
    <location>
        <begin position="162"/>
        <end position="193"/>
    </location>
</feature>
<organism evidence="8 9">
    <name type="scientific">Camellia sinensis var. sinensis</name>
    <name type="common">China tea</name>
    <dbReference type="NCBI Taxonomy" id="542762"/>
    <lineage>
        <taxon>Eukaryota</taxon>
        <taxon>Viridiplantae</taxon>
        <taxon>Streptophyta</taxon>
        <taxon>Embryophyta</taxon>
        <taxon>Tracheophyta</taxon>
        <taxon>Spermatophyta</taxon>
        <taxon>Magnoliopsida</taxon>
        <taxon>eudicotyledons</taxon>
        <taxon>Gunneridae</taxon>
        <taxon>Pentapetalae</taxon>
        <taxon>asterids</taxon>
        <taxon>Ericales</taxon>
        <taxon>Theaceae</taxon>
        <taxon>Camellia</taxon>
    </lineage>
</organism>
<dbReference type="PANTHER" id="PTHR31506">
    <property type="entry name" value="BES1/BZR1 HOMOLOG PROTEIN 3-RELATED"/>
    <property type="match status" value="1"/>
</dbReference>
<accession>A0A4S4EN39</accession>
<evidence type="ECO:0000313" key="8">
    <source>
        <dbReference type="EMBL" id="THG17664.1"/>
    </source>
</evidence>
<comment type="function">
    <text evidence="5">Functions in brassinosteroid signaling. May function as transcriptional repressor.</text>
</comment>
<proteinExistence type="inferred from homology"/>
<evidence type="ECO:0000256" key="5">
    <source>
        <dbReference type="RuleBase" id="RU369040"/>
    </source>
</evidence>
<dbReference type="GO" id="GO:0009742">
    <property type="term" value="P:brassinosteroid mediated signaling pathway"/>
    <property type="evidence" value="ECO:0007669"/>
    <property type="project" value="UniProtKB-UniRule"/>
</dbReference>
<keyword evidence="3 5" id="KW-0238">DNA-binding</keyword>
<dbReference type="Proteomes" id="UP000306102">
    <property type="component" value="Unassembled WGS sequence"/>
</dbReference>
<keyword evidence="4 5" id="KW-0804">Transcription</keyword>